<dbReference type="InterPro" id="IPR011053">
    <property type="entry name" value="Single_hybrid_motif"/>
</dbReference>
<dbReference type="Gene3D" id="2.40.50.100">
    <property type="match status" value="1"/>
</dbReference>
<dbReference type="SUPFAM" id="SSF51230">
    <property type="entry name" value="Single hybrid motif"/>
    <property type="match status" value="1"/>
</dbReference>
<dbReference type="GO" id="GO:0004485">
    <property type="term" value="F:methylcrotonoyl-CoA carboxylase activity"/>
    <property type="evidence" value="ECO:0007669"/>
    <property type="project" value="UniProtKB-EC"/>
</dbReference>
<evidence type="ECO:0000313" key="4">
    <source>
        <dbReference type="EMBL" id="AIE98518.1"/>
    </source>
</evidence>
<dbReference type="EC" id="6.4.1.4" evidence="4"/>
<name>A0A075G4J6_9EURY</name>
<dbReference type="InterPro" id="IPR001882">
    <property type="entry name" value="Biotin_BS"/>
</dbReference>
<dbReference type="AlphaFoldDB" id="A0A075G4J6"/>
<proteinExistence type="predicted"/>
<dbReference type="InterPro" id="IPR050709">
    <property type="entry name" value="Biotin_Carboxyl_Carrier/Decarb"/>
</dbReference>
<dbReference type="Pfam" id="PF00364">
    <property type="entry name" value="Biotin_lipoyl"/>
    <property type="match status" value="1"/>
</dbReference>
<organism evidence="4">
    <name type="scientific">uncultured marine group II/III euryarchaeote KM3_05_H10</name>
    <dbReference type="NCBI Taxonomy" id="1457839"/>
    <lineage>
        <taxon>Archaea</taxon>
        <taxon>Methanobacteriati</taxon>
        <taxon>Methanobacteriota</taxon>
        <taxon>environmental samples</taxon>
    </lineage>
</organism>
<evidence type="ECO:0000256" key="2">
    <source>
        <dbReference type="ARBA" id="ARBA00023267"/>
    </source>
</evidence>
<evidence type="ECO:0000256" key="1">
    <source>
        <dbReference type="ARBA" id="ARBA00001941"/>
    </source>
</evidence>
<dbReference type="PROSITE" id="PS50968">
    <property type="entry name" value="BIOTINYL_LIPOYL"/>
    <property type="match status" value="1"/>
</dbReference>
<accession>A0A075G4J6</accession>
<feature type="domain" description="Lipoyl-binding" evidence="3">
    <location>
        <begin position="86"/>
        <end position="167"/>
    </location>
</feature>
<dbReference type="InterPro" id="IPR000089">
    <property type="entry name" value="Biotin_lipoyl"/>
</dbReference>
<protein>
    <submittedName>
        <fullName evidence="4">Carbamoyl-phosphate synthase L chain</fullName>
        <ecNumber evidence="4">6.4.1.4</ecNumber>
    </submittedName>
</protein>
<dbReference type="PANTHER" id="PTHR45266">
    <property type="entry name" value="OXALOACETATE DECARBOXYLASE ALPHA CHAIN"/>
    <property type="match status" value="1"/>
</dbReference>
<sequence length="172" mass="18393">MRETFIDDIDSSRWDIGLMRSGAGLILSSATRDGESIDVSQYSVEPGDDSGTLWLVQGDNRRQARLAKVDDDWWVHFDGHVSCIRVAEPGSTRAVTSGAGLTAPMPGKVLAVMCAVGDSVEVGQALMVLEAMKMENRICAAVSGRVSAIPHDVGAQVDQGALLIEIEPDDDH</sequence>
<dbReference type="CDD" id="cd06850">
    <property type="entry name" value="biotinyl_domain"/>
    <property type="match status" value="1"/>
</dbReference>
<keyword evidence="2" id="KW-0092">Biotin</keyword>
<dbReference type="PROSITE" id="PS00188">
    <property type="entry name" value="BIOTIN"/>
    <property type="match status" value="1"/>
</dbReference>
<reference evidence="4" key="1">
    <citation type="journal article" date="2014" name="Genome Biol. Evol.">
        <title>Pangenome evidence for extensive interdomain horizontal transfer affecting lineage core and shell genes in uncultured planktonic thaumarchaeota and euryarchaeota.</title>
        <authorList>
            <person name="Deschamps P."/>
            <person name="Zivanovic Y."/>
            <person name="Moreira D."/>
            <person name="Rodriguez-Valera F."/>
            <person name="Lopez-Garcia P."/>
        </authorList>
    </citation>
    <scope>NUCLEOTIDE SEQUENCE</scope>
</reference>
<comment type="cofactor">
    <cofactor evidence="1">
        <name>Co(2+)</name>
        <dbReference type="ChEBI" id="CHEBI:48828"/>
    </cofactor>
</comment>
<evidence type="ECO:0000259" key="3">
    <source>
        <dbReference type="PROSITE" id="PS50968"/>
    </source>
</evidence>
<keyword evidence="4" id="KW-0436">Ligase</keyword>
<dbReference type="EMBL" id="KF900537">
    <property type="protein sequence ID" value="AIE98518.1"/>
    <property type="molecule type" value="Genomic_DNA"/>
</dbReference>
<dbReference type="FunFam" id="2.40.50.100:FF:000003">
    <property type="entry name" value="Acetyl-CoA carboxylase biotin carboxyl carrier protein"/>
    <property type="match status" value="1"/>
</dbReference>
<dbReference type="PANTHER" id="PTHR45266:SF3">
    <property type="entry name" value="OXALOACETATE DECARBOXYLASE ALPHA CHAIN"/>
    <property type="match status" value="1"/>
</dbReference>